<dbReference type="EC" id="2.8.4.3" evidence="9 13"/>
<evidence type="ECO:0000256" key="10">
    <source>
        <dbReference type="ARBA" id="ARBA00068570"/>
    </source>
</evidence>
<evidence type="ECO:0000256" key="6">
    <source>
        <dbReference type="ARBA" id="ARBA00022723"/>
    </source>
</evidence>
<dbReference type="PANTHER" id="PTHR43020">
    <property type="entry name" value="CDK5 REGULATORY SUBUNIT-ASSOCIATED PROTEIN 1"/>
    <property type="match status" value="1"/>
</dbReference>
<dbReference type="InterPro" id="IPR006463">
    <property type="entry name" value="MiaB_methiolase"/>
</dbReference>
<dbReference type="NCBIfam" id="TIGR01574">
    <property type="entry name" value="miaB-methiolase"/>
    <property type="match status" value="1"/>
</dbReference>
<keyword evidence="6 13" id="KW-0479">Metal-binding</keyword>
<dbReference type="InterPro" id="IPR006638">
    <property type="entry name" value="Elp3/MiaA/NifB-like_rSAM"/>
</dbReference>
<evidence type="ECO:0000259" key="14">
    <source>
        <dbReference type="PROSITE" id="PS50926"/>
    </source>
</evidence>
<gene>
    <name evidence="13 17" type="primary">miaB</name>
    <name evidence="17" type="ordered locus">wcw_1226</name>
</gene>
<dbReference type="Proteomes" id="UP000001505">
    <property type="component" value="Chromosome"/>
</dbReference>
<keyword evidence="4 13" id="KW-0808">Transferase</keyword>
<comment type="subcellular location">
    <subcellularLocation>
        <location evidence="13">Cytoplasm</location>
    </subcellularLocation>
</comment>
<comment type="similarity">
    <text evidence="13">Belongs to the methylthiotransferase family. MiaB subfamily.</text>
</comment>
<evidence type="ECO:0000313" key="17">
    <source>
        <dbReference type="EMBL" id="ADI38583.1"/>
    </source>
</evidence>
<evidence type="ECO:0000256" key="9">
    <source>
        <dbReference type="ARBA" id="ARBA00033765"/>
    </source>
</evidence>
<proteinExistence type="inferred from homology"/>
<dbReference type="Pfam" id="PF04055">
    <property type="entry name" value="Radical_SAM"/>
    <property type="match status" value="1"/>
</dbReference>
<evidence type="ECO:0000256" key="2">
    <source>
        <dbReference type="ARBA" id="ARBA00022485"/>
    </source>
</evidence>
<keyword evidence="18" id="KW-1185">Reference proteome</keyword>
<evidence type="ECO:0000256" key="13">
    <source>
        <dbReference type="HAMAP-Rule" id="MF_01864"/>
    </source>
</evidence>
<organism evidence="17 18">
    <name type="scientific">Waddlia chondrophila (strain ATCC VR-1470 / WSU 86-1044)</name>
    <dbReference type="NCBI Taxonomy" id="716544"/>
    <lineage>
        <taxon>Bacteria</taxon>
        <taxon>Pseudomonadati</taxon>
        <taxon>Chlamydiota</taxon>
        <taxon>Chlamydiia</taxon>
        <taxon>Parachlamydiales</taxon>
        <taxon>Waddliaceae</taxon>
        <taxon>Waddlia</taxon>
    </lineage>
</organism>
<dbReference type="InterPro" id="IPR038135">
    <property type="entry name" value="Methylthiotransferase_N_sf"/>
</dbReference>
<dbReference type="SFLD" id="SFLDG01082">
    <property type="entry name" value="B12-binding_domain_containing"/>
    <property type="match status" value="1"/>
</dbReference>
<sequence>MKEPKNFFVRTYGCQMNELDTEVIVGLLESRGLERTEDENLADLLIYNTCSIRDLAERKVMGKLGKLGRSRKKDKMIGVTGCMANAKKDTLFRKLPHIDFVLGTNNIHDLNSVLDEVMATGTQSCRTDEKFSFELDYASAKRDDHLKAFVSIIRGCDKFCTYCVVPYTRGPEVSRSPEHIIEEIKQLADKGYKEVTLLGQNVNSYGKDQPEWNCLFHDLLERIDQETGIARVRFMTSHPVDITRELMEAIRDFDSLCEFVHFPIQSGSSRILRKMHRIYTLEQYMEKVQMLKEIVPNVSLGTDVIVGFPTETEEEFQMTYDAMKEIEYSVAFIFAYSPRKGTPAMRWKDDIPEEVKQERLHRLMELQESIYKKQLQEMMGKEVEVLVERRNSKDDRFVKGRTSCWKKVIFPGTDEMIGTLQKVIVDGYSHQTLIGKMPN</sequence>
<dbReference type="PROSITE" id="PS51918">
    <property type="entry name" value="RADICAL_SAM"/>
    <property type="match status" value="1"/>
</dbReference>
<dbReference type="GO" id="GO:0035597">
    <property type="term" value="F:tRNA-2-methylthio-N(6)-dimethylallyladenosine(37) synthase activity"/>
    <property type="evidence" value="ECO:0007669"/>
    <property type="project" value="UniProtKB-EC"/>
</dbReference>
<dbReference type="FunFam" id="3.40.50.12160:FF:000003">
    <property type="entry name" value="CDK5 regulatory subunit-associated protein 1"/>
    <property type="match status" value="1"/>
</dbReference>
<evidence type="ECO:0000259" key="15">
    <source>
        <dbReference type="PROSITE" id="PS51449"/>
    </source>
</evidence>
<dbReference type="PROSITE" id="PS50926">
    <property type="entry name" value="TRAM"/>
    <property type="match status" value="1"/>
</dbReference>
<dbReference type="SFLD" id="SFLDF00273">
    <property type="entry name" value="(dimethylallyl)adenosine_tRNA"/>
    <property type="match status" value="1"/>
</dbReference>
<comment type="subunit">
    <text evidence="13">Monomer.</text>
</comment>
<comment type="function">
    <text evidence="1 13">Catalyzes the methylthiolation of N6-(dimethylallyl)adenosine (i(6)A), leading to the formation of 2-methylthio-N6-(dimethylallyl)adenosine (ms(2)i(6)A) at position 37 in tRNAs that read codons beginning with uridine.</text>
</comment>
<reference evidence="17 18" key="1">
    <citation type="journal article" date="2010" name="PLoS ONE">
        <title>The Waddlia genome: a window into chlamydial biology.</title>
        <authorList>
            <person name="Bertelli C."/>
            <person name="Collyn F."/>
            <person name="Croxatto A."/>
            <person name="Ruckert C."/>
            <person name="Polkinghorne A."/>
            <person name="Kebbi-Beghdadi C."/>
            <person name="Goesmann A."/>
            <person name="Vaughan L."/>
            <person name="Greub G."/>
        </authorList>
    </citation>
    <scope>NUCLEOTIDE SEQUENCE [LARGE SCALE GENOMIC DNA]</scope>
    <source>
        <strain evidence="18">ATCC VR-1470 / WSU 86-1044</strain>
    </source>
</reference>
<feature type="binding site" evidence="13">
    <location>
        <position position="160"/>
    </location>
    <ligand>
        <name>[4Fe-4S] cluster</name>
        <dbReference type="ChEBI" id="CHEBI:49883"/>
        <label>2</label>
        <note>4Fe-4S-S-AdoMet</note>
    </ligand>
</feature>
<dbReference type="FunFam" id="3.80.30.20:FF:000001">
    <property type="entry name" value="tRNA-2-methylthio-N(6)-dimethylallyladenosine synthase 2"/>
    <property type="match status" value="1"/>
</dbReference>
<evidence type="ECO:0000313" key="18">
    <source>
        <dbReference type="Proteomes" id="UP000001505"/>
    </source>
</evidence>
<feature type="binding site" evidence="13">
    <location>
        <position position="163"/>
    </location>
    <ligand>
        <name>[4Fe-4S] cluster</name>
        <dbReference type="ChEBI" id="CHEBI:49883"/>
        <label>2</label>
        <note>4Fe-4S-S-AdoMet</note>
    </ligand>
</feature>
<comment type="catalytic activity">
    <reaction evidence="13">
        <text>N(6)-dimethylallyladenosine(37) in tRNA + (sulfur carrier)-SH + AH2 + 2 S-adenosyl-L-methionine = 2-methylsulfanyl-N(6)-dimethylallyladenosine(37) in tRNA + (sulfur carrier)-H + 5'-deoxyadenosine + L-methionine + A + S-adenosyl-L-homocysteine + 2 H(+)</text>
        <dbReference type="Rhea" id="RHEA:37067"/>
        <dbReference type="Rhea" id="RHEA-COMP:10375"/>
        <dbReference type="Rhea" id="RHEA-COMP:10376"/>
        <dbReference type="Rhea" id="RHEA-COMP:14737"/>
        <dbReference type="Rhea" id="RHEA-COMP:14739"/>
        <dbReference type="ChEBI" id="CHEBI:13193"/>
        <dbReference type="ChEBI" id="CHEBI:15378"/>
        <dbReference type="ChEBI" id="CHEBI:17319"/>
        <dbReference type="ChEBI" id="CHEBI:17499"/>
        <dbReference type="ChEBI" id="CHEBI:29917"/>
        <dbReference type="ChEBI" id="CHEBI:57844"/>
        <dbReference type="ChEBI" id="CHEBI:57856"/>
        <dbReference type="ChEBI" id="CHEBI:59789"/>
        <dbReference type="ChEBI" id="CHEBI:64428"/>
        <dbReference type="ChEBI" id="CHEBI:74415"/>
        <dbReference type="ChEBI" id="CHEBI:74417"/>
        <dbReference type="EC" id="2.8.4.3"/>
    </reaction>
</comment>
<dbReference type="InterPro" id="IPR020612">
    <property type="entry name" value="Methylthiotransferase_CS"/>
</dbReference>
<dbReference type="InterPro" id="IPR058240">
    <property type="entry name" value="rSAM_sf"/>
</dbReference>
<protein>
    <recommendedName>
        <fullName evidence="10 13">tRNA-2-methylthio-N(6)-dimethylallyladenosine synthase</fullName>
        <ecNumber evidence="9 13">2.8.4.3</ecNumber>
    </recommendedName>
    <alternativeName>
        <fullName evidence="12 13">(Dimethylallyl)adenosine tRNA methylthiotransferase MiaB</fullName>
    </alternativeName>
    <alternativeName>
        <fullName evidence="11 13">tRNA-i(6)A37 methylthiotransferase</fullName>
    </alternativeName>
</protein>
<dbReference type="KEGG" id="wch:wcw_1226"/>
<dbReference type="GO" id="GO:0046872">
    <property type="term" value="F:metal ion binding"/>
    <property type="evidence" value="ECO:0007669"/>
    <property type="project" value="UniProtKB-KW"/>
</dbReference>
<comment type="cofactor">
    <cofactor evidence="13">
        <name>[4Fe-4S] cluster</name>
        <dbReference type="ChEBI" id="CHEBI:49883"/>
    </cofactor>
    <text evidence="13">Binds 2 [4Fe-4S] clusters. One cluster is coordinated with 3 cysteines and an exchangeable S-adenosyl-L-methionine.</text>
</comment>
<dbReference type="InterPro" id="IPR005839">
    <property type="entry name" value="Methylthiotransferase"/>
</dbReference>
<feature type="binding site" evidence="13">
    <location>
        <position position="156"/>
    </location>
    <ligand>
        <name>[4Fe-4S] cluster</name>
        <dbReference type="ChEBI" id="CHEBI:49883"/>
        <label>2</label>
        <note>4Fe-4S-S-AdoMet</note>
    </ligand>
</feature>
<dbReference type="GO" id="GO:0051539">
    <property type="term" value="F:4 iron, 4 sulfur cluster binding"/>
    <property type="evidence" value="ECO:0007669"/>
    <property type="project" value="UniProtKB-UniRule"/>
</dbReference>
<dbReference type="PROSITE" id="PS01278">
    <property type="entry name" value="MTTASE_RADICAL"/>
    <property type="match status" value="1"/>
</dbReference>
<evidence type="ECO:0000256" key="1">
    <source>
        <dbReference type="ARBA" id="ARBA00003234"/>
    </source>
</evidence>
<feature type="binding site" evidence="13">
    <location>
        <position position="50"/>
    </location>
    <ligand>
        <name>[4Fe-4S] cluster</name>
        <dbReference type="ChEBI" id="CHEBI:49883"/>
        <label>1</label>
    </ligand>
</feature>
<evidence type="ECO:0000256" key="11">
    <source>
        <dbReference type="ARBA" id="ARBA00080698"/>
    </source>
</evidence>
<dbReference type="InterPro" id="IPR023404">
    <property type="entry name" value="rSAM_horseshoe"/>
</dbReference>
<dbReference type="Gene3D" id="3.40.50.12160">
    <property type="entry name" value="Methylthiotransferase, N-terminal domain"/>
    <property type="match status" value="1"/>
</dbReference>
<dbReference type="eggNOG" id="COG0621">
    <property type="taxonomic scope" value="Bacteria"/>
</dbReference>
<evidence type="ECO:0000256" key="12">
    <source>
        <dbReference type="ARBA" id="ARBA00081141"/>
    </source>
</evidence>
<keyword evidence="3 13" id="KW-0963">Cytoplasm</keyword>
<feature type="binding site" evidence="13">
    <location>
        <position position="14"/>
    </location>
    <ligand>
        <name>[4Fe-4S] cluster</name>
        <dbReference type="ChEBI" id="CHEBI:49883"/>
        <label>1</label>
    </ligand>
</feature>
<accession>D6YWS2</accession>
<dbReference type="InterPro" id="IPR013848">
    <property type="entry name" value="Methylthiotransferase_N"/>
</dbReference>
<feature type="domain" description="TRAM" evidence="14">
    <location>
        <begin position="376"/>
        <end position="439"/>
    </location>
</feature>
<dbReference type="OrthoDB" id="9805215at2"/>
<dbReference type="NCBIfam" id="TIGR00089">
    <property type="entry name" value="MiaB/RimO family radical SAM methylthiotransferase"/>
    <property type="match status" value="1"/>
</dbReference>
<dbReference type="GO" id="GO:0005829">
    <property type="term" value="C:cytosol"/>
    <property type="evidence" value="ECO:0007669"/>
    <property type="project" value="TreeGrafter"/>
</dbReference>
<evidence type="ECO:0000256" key="8">
    <source>
        <dbReference type="ARBA" id="ARBA00023014"/>
    </source>
</evidence>
<dbReference type="SUPFAM" id="SSF102114">
    <property type="entry name" value="Radical SAM enzymes"/>
    <property type="match status" value="1"/>
</dbReference>
<dbReference type="InterPro" id="IPR002792">
    <property type="entry name" value="TRAM_dom"/>
</dbReference>
<dbReference type="Pfam" id="PF01938">
    <property type="entry name" value="TRAM"/>
    <property type="match status" value="1"/>
</dbReference>
<keyword evidence="8 13" id="KW-0411">Iron-sulfur</keyword>
<dbReference type="CDD" id="cd01335">
    <property type="entry name" value="Radical_SAM"/>
    <property type="match status" value="1"/>
</dbReference>
<dbReference type="Pfam" id="PF00919">
    <property type="entry name" value="UPF0004"/>
    <property type="match status" value="1"/>
</dbReference>
<evidence type="ECO:0000256" key="3">
    <source>
        <dbReference type="ARBA" id="ARBA00022490"/>
    </source>
</evidence>
<dbReference type="STRING" id="716544.wcw_1226"/>
<dbReference type="SFLD" id="SFLDS00029">
    <property type="entry name" value="Radical_SAM"/>
    <property type="match status" value="1"/>
</dbReference>
<evidence type="ECO:0000256" key="5">
    <source>
        <dbReference type="ARBA" id="ARBA00022691"/>
    </source>
</evidence>
<evidence type="ECO:0000256" key="4">
    <source>
        <dbReference type="ARBA" id="ARBA00022679"/>
    </source>
</evidence>
<feature type="domain" description="MTTase N-terminal" evidence="15">
    <location>
        <begin position="5"/>
        <end position="119"/>
    </location>
</feature>
<dbReference type="PANTHER" id="PTHR43020:SF2">
    <property type="entry name" value="MITOCHONDRIAL TRNA METHYLTHIOTRANSFERASE CDK5RAP1"/>
    <property type="match status" value="1"/>
</dbReference>
<dbReference type="SFLD" id="SFLDG01061">
    <property type="entry name" value="methylthiotransferase"/>
    <property type="match status" value="1"/>
</dbReference>
<feature type="domain" description="Radical SAM core" evidence="16">
    <location>
        <begin position="142"/>
        <end position="373"/>
    </location>
</feature>
<dbReference type="InterPro" id="IPR007197">
    <property type="entry name" value="rSAM"/>
</dbReference>
<dbReference type="EMBL" id="CP001928">
    <property type="protein sequence ID" value="ADI38583.1"/>
    <property type="molecule type" value="Genomic_DNA"/>
</dbReference>
<keyword evidence="5 13" id="KW-0949">S-adenosyl-L-methionine</keyword>
<dbReference type="PROSITE" id="PS51449">
    <property type="entry name" value="MTTASE_N"/>
    <property type="match status" value="1"/>
</dbReference>
<dbReference type="SMART" id="SM00729">
    <property type="entry name" value="Elp3"/>
    <property type="match status" value="1"/>
</dbReference>
<keyword evidence="13" id="KW-0819">tRNA processing</keyword>
<keyword evidence="2 13" id="KW-0004">4Fe-4S</keyword>
<dbReference type="AlphaFoldDB" id="D6YWS2"/>
<dbReference type="RefSeq" id="WP_013182295.1">
    <property type="nucleotide sequence ID" value="NC_014225.1"/>
</dbReference>
<keyword evidence="7 13" id="KW-0408">Iron</keyword>
<dbReference type="Gene3D" id="3.80.30.20">
    <property type="entry name" value="tm_1862 like domain"/>
    <property type="match status" value="1"/>
</dbReference>
<name>D6YWS2_WADCW</name>
<evidence type="ECO:0000256" key="7">
    <source>
        <dbReference type="ARBA" id="ARBA00023004"/>
    </source>
</evidence>
<evidence type="ECO:0000259" key="16">
    <source>
        <dbReference type="PROSITE" id="PS51918"/>
    </source>
</evidence>
<feature type="binding site" evidence="13">
    <location>
        <position position="82"/>
    </location>
    <ligand>
        <name>[4Fe-4S] cluster</name>
        <dbReference type="ChEBI" id="CHEBI:49883"/>
        <label>1</label>
    </ligand>
</feature>
<dbReference type="HAMAP" id="MF_01864">
    <property type="entry name" value="tRNA_metthiotr_MiaB"/>
    <property type="match status" value="1"/>
</dbReference>
<dbReference type="HOGENOM" id="CLU_018697_2_0_0"/>